<gene>
    <name evidence="4" type="ORF">UL81_01440</name>
</gene>
<dbReference type="Gene3D" id="3.40.50.300">
    <property type="entry name" value="P-loop containing nucleotide triphosphate hydrolases"/>
    <property type="match status" value="1"/>
</dbReference>
<dbReference type="InterPro" id="IPR027417">
    <property type="entry name" value="P-loop_NTPase"/>
</dbReference>
<protein>
    <submittedName>
        <fullName evidence="4">ATPase component of Mn/Zn ABC-type transporter</fullName>
        <ecNumber evidence="4">3.6.3.-</ecNumber>
    </submittedName>
</protein>
<keyword evidence="4" id="KW-0378">Hydrolase</keyword>
<evidence type="ECO:0000313" key="5">
    <source>
        <dbReference type="Proteomes" id="UP000033566"/>
    </source>
</evidence>
<evidence type="ECO:0000313" key="4">
    <source>
        <dbReference type="EMBL" id="AKE38273.1"/>
    </source>
</evidence>
<dbReference type="SMART" id="SM00382">
    <property type="entry name" value="AAA"/>
    <property type="match status" value="1"/>
</dbReference>
<dbReference type="KEGG" id="ccj:UL81_01440"/>
<dbReference type="InterPro" id="IPR003439">
    <property type="entry name" value="ABC_transporter-like_ATP-bd"/>
</dbReference>
<keyword evidence="2" id="KW-0547">Nucleotide-binding</keyword>
<dbReference type="Proteomes" id="UP000033566">
    <property type="component" value="Chromosome"/>
</dbReference>
<dbReference type="PANTHER" id="PTHR42734">
    <property type="entry name" value="METAL TRANSPORT SYSTEM ATP-BINDING PROTEIN TM_0124-RELATED"/>
    <property type="match status" value="1"/>
</dbReference>
<dbReference type="OrthoDB" id="5296765at2"/>
<proteinExistence type="predicted"/>
<dbReference type="InterPro" id="IPR003593">
    <property type="entry name" value="AAA+_ATPase"/>
</dbReference>
<dbReference type="GO" id="GO:0005524">
    <property type="term" value="F:ATP binding"/>
    <property type="evidence" value="ECO:0007669"/>
    <property type="project" value="UniProtKB-KW"/>
</dbReference>
<dbReference type="PROSITE" id="PS50893">
    <property type="entry name" value="ABC_TRANSPORTER_2"/>
    <property type="match status" value="1"/>
</dbReference>
<accession>A0A0F6QWT5</accession>
<dbReference type="RefSeq" id="WP_035106469.1">
    <property type="nucleotide sequence ID" value="NZ_CP011311.1"/>
</dbReference>
<evidence type="ECO:0000256" key="3">
    <source>
        <dbReference type="ARBA" id="ARBA00022840"/>
    </source>
</evidence>
<organism evidence="4 5">
    <name type="scientific">Corynebacterium camporealensis</name>
    <dbReference type="NCBI Taxonomy" id="161896"/>
    <lineage>
        <taxon>Bacteria</taxon>
        <taxon>Bacillati</taxon>
        <taxon>Actinomycetota</taxon>
        <taxon>Actinomycetes</taxon>
        <taxon>Mycobacteriales</taxon>
        <taxon>Corynebacteriaceae</taxon>
        <taxon>Corynebacterium</taxon>
    </lineage>
</organism>
<dbReference type="GO" id="GO:0016887">
    <property type="term" value="F:ATP hydrolysis activity"/>
    <property type="evidence" value="ECO:0007669"/>
    <property type="project" value="InterPro"/>
</dbReference>
<keyword evidence="5" id="KW-1185">Reference proteome</keyword>
<sequence length="228" mass="24222">MLDIAHLTVRYGKNTVLDDLSVTFRDGAITGLIGANGAGKSTLVKAAVGLIDAPGATIEHAAPLGYMPQHSAVDWDFPATLSDVALMGRTTHLRWWQWPGKHDKAIARRALNRVGLAHKATDPISALSGGQRQRTLLARALAVEPRLLILDEPFAGVDRLSQDTIIEVLRELNAAGTTIVLVHHNLAEVAALCDDVVLLGPEGIIAAGPTETTLSDDTVAQLFSLPTP</sequence>
<dbReference type="PATRIC" id="fig|161896.4.peg.285"/>
<dbReference type="EMBL" id="CP011311">
    <property type="protein sequence ID" value="AKE38273.1"/>
    <property type="molecule type" value="Genomic_DNA"/>
</dbReference>
<dbReference type="InterPro" id="IPR050153">
    <property type="entry name" value="Metal_Ion_Import_ABC"/>
</dbReference>
<dbReference type="CDD" id="cd03235">
    <property type="entry name" value="ABC_Metallic_Cations"/>
    <property type="match status" value="1"/>
</dbReference>
<dbReference type="Pfam" id="PF00005">
    <property type="entry name" value="ABC_tran"/>
    <property type="match status" value="1"/>
</dbReference>
<name>A0A0F6QWT5_9CORY</name>
<evidence type="ECO:0000256" key="1">
    <source>
        <dbReference type="ARBA" id="ARBA00022448"/>
    </source>
</evidence>
<evidence type="ECO:0000256" key="2">
    <source>
        <dbReference type="ARBA" id="ARBA00022741"/>
    </source>
</evidence>
<dbReference type="SUPFAM" id="SSF52540">
    <property type="entry name" value="P-loop containing nucleoside triphosphate hydrolases"/>
    <property type="match status" value="1"/>
</dbReference>
<keyword evidence="3" id="KW-0067">ATP-binding</keyword>
<dbReference type="EC" id="3.6.3.-" evidence="4"/>
<dbReference type="AlphaFoldDB" id="A0A0F6QWT5"/>
<dbReference type="STRING" id="161896.UL81_01440"/>
<keyword evidence="1" id="KW-0813">Transport</keyword>
<reference evidence="4 5" key="1">
    <citation type="journal article" date="2015" name="Genome Announc.">
        <title>Complete Genome Sequence of Corynebacterium camporealensis DSM 44610, Isolated from the Milk of a Manchega Sheep with Subclinical Mastitis.</title>
        <authorList>
            <person name="Ruckert C."/>
            <person name="Albersmeier A."/>
            <person name="Winkler A."/>
            <person name="Tauch A."/>
        </authorList>
    </citation>
    <scope>NUCLEOTIDE SEQUENCE [LARGE SCALE GENOMIC DNA]</scope>
    <source>
        <strain evidence="4 5">DSM 44610</strain>
    </source>
</reference>
<dbReference type="HOGENOM" id="CLU_000604_1_11_11"/>